<sequence length="286" mass="32794">MFGRLKQKNLYLFFLLVLSLVAGCSGMSKEKYEQTISGIYAQSRLKGEITVESVEGQGYFYSTPYTRVVFDYTEIVGDKPVTVNDTMFFEHKTTTLNQESEAVGAEDLTEFSMYSGVVQSFAFQEESVSLAKVIKKELSEKIEIEKLHLIEVEPYLMTFPLLDSSEEIGSFSDNFALYKKDVANNQKAGRPFKGYYDINVEKYMKLGLILVEISYENVSEELFPDTIDELDRRVRRKILRLDTSTFYDGIYRLSFDTVTEDGGRTGGRSYTFHVKDKKISYLSYGK</sequence>
<dbReference type="PROSITE" id="PS51257">
    <property type="entry name" value="PROKAR_LIPOPROTEIN"/>
    <property type="match status" value="1"/>
</dbReference>
<reference evidence="2" key="1">
    <citation type="submission" date="2016-09" db="EMBL/GenBank/DDBJ databases">
        <authorList>
            <person name="Gulvik C.A."/>
        </authorList>
    </citation>
    <scope>NUCLEOTIDE SEQUENCE [LARGE SCALE GENOMIC DNA]</scope>
    <source>
        <strain evidence="2">LMG 26676</strain>
    </source>
</reference>
<evidence type="ECO:0000313" key="1">
    <source>
        <dbReference type="EMBL" id="OEG20141.1"/>
    </source>
</evidence>
<evidence type="ECO:0008006" key="3">
    <source>
        <dbReference type="Google" id="ProtNLM"/>
    </source>
</evidence>
<name>A0A1E5H5D8_9ENTE</name>
<dbReference type="EMBL" id="MIKC01000042">
    <property type="protein sequence ID" value="OEG20141.1"/>
    <property type="molecule type" value="Genomic_DNA"/>
</dbReference>
<accession>A0A1E5H5D8</accession>
<proteinExistence type="predicted"/>
<evidence type="ECO:0000313" key="2">
    <source>
        <dbReference type="Proteomes" id="UP000094469"/>
    </source>
</evidence>
<protein>
    <recommendedName>
        <fullName evidence="3">Lipoprotein</fullName>
    </recommendedName>
</protein>
<dbReference type="Proteomes" id="UP000094469">
    <property type="component" value="Unassembled WGS sequence"/>
</dbReference>
<organism evidence="1 2">
    <name type="scientific">Enterococcus ureilyticus</name>
    <dbReference type="NCBI Taxonomy" id="1131292"/>
    <lineage>
        <taxon>Bacteria</taxon>
        <taxon>Bacillati</taxon>
        <taxon>Bacillota</taxon>
        <taxon>Bacilli</taxon>
        <taxon>Lactobacillales</taxon>
        <taxon>Enterococcaceae</taxon>
        <taxon>Enterococcus</taxon>
    </lineage>
</organism>
<dbReference type="OrthoDB" id="2212246at2"/>
<gene>
    <name evidence="1" type="ORF">BCR24_09470</name>
</gene>
<dbReference type="AlphaFoldDB" id="A0A1E5H5D8"/>
<dbReference type="RefSeq" id="WP_069641459.1">
    <property type="nucleotide sequence ID" value="NZ_JAFBEZ010000008.1"/>
</dbReference>
<keyword evidence="2" id="KW-1185">Reference proteome</keyword>
<comment type="caution">
    <text evidence="1">The sequence shown here is derived from an EMBL/GenBank/DDBJ whole genome shotgun (WGS) entry which is preliminary data.</text>
</comment>